<dbReference type="Proteomes" id="UP001590950">
    <property type="component" value="Unassembled WGS sequence"/>
</dbReference>
<protein>
    <recommendedName>
        <fullName evidence="2">NADP-dependent oxidoreductase domain-containing protein</fullName>
    </recommendedName>
</protein>
<sequence>MSTMIAGKRVGPIGFGLMGLTWRPNPTPYDEAVTVMKTALENGANFWNGAEFYGPPTANSLQLLNHYFTKHPEDKDNIVLSIKGCFGAAGPDCSHEGVKKSIENCLKVLDGKKSINIFKPARVDPKVDIEETVAAIAEYVKAGKIGGIGLSEVNARTIRRAHAVHPISAVEVEFSLFSTDLKSNGVGATCAELGIPIVAYSPLSRGFLTGQVRSRDDIPEGDFRKALPRFQPDVFDENLKLVDEIEKIAKKKGVTPPQIAIAWVCSQSETPGLPTIIPIPGAVKVARVTENLAHIKLNESELAEIQQVLDRIPVTGDRYGGPLAKFMNL</sequence>
<accession>A0ABR4A9H1</accession>
<proteinExistence type="predicted"/>
<gene>
    <name evidence="3" type="ORF">N7G274_005033</name>
</gene>
<dbReference type="InterPro" id="IPR023210">
    <property type="entry name" value="NADP_OxRdtase_dom"/>
</dbReference>
<dbReference type="Pfam" id="PF00248">
    <property type="entry name" value="Aldo_ket_red"/>
    <property type="match status" value="1"/>
</dbReference>
<comment type="caution">
    <text evidence="3">The sequence shown here is derived from an EMBL/GenBank/DDBJ whole genome shotgun (WGS) entry which is preliminary data.</text>
</comment>
<evidence type="ECO:0000259" key="2">
    <source>
        <dbReference type="Pfam" id="PF00248"/>
    </source>
</evidence>
<keyword evidence="1" id="KW-0560">Oxidoreductase</keyword>
<dbReference type="PANTHER" id="PTHR43625:SF78">
    <property type="entry name" value="PYRIDOXAL REDUCTASE-RELATED"/>
    <property type="match status" value="1"/>
</dbReference>
<dbReference type="SUPFAM" id="SSF51430">
    <property type="entry name" value="NAD(P)-linked oxidoreductase"/>
    <property type="match status" value="1"/>
</dbReference>
<dbReference type="PANTHER" id="PTHR43625">
    <property type="entry name" value="AFLATOXIN B1 ALDEHYDE REDUCTASE"/>
    <property type="match status" value="1"/>
</dbReference>
<keyword evidence="4" id="KW-1185">Reference proteome</keyword>
<evidence type="ECO:0000256" key="1">
    <source>
        <dbReference type="ARBA" id="ARBA00023002"/>
    </source>
</evidence>
<dbReference type="InterPro" id="IPR036812">
    <property type="entry name" value="NAD(P)_OxRdtase_dom_sf"/>
</dbReference>
<evidence type="ECO:0000313" key="3">
    <source>
        <dbReference type="EMBL" id="KAL2042539.1"/>
    </source>
</evidence>
<dbReference type="Gene3D" id="3.20.20.100">
    <property type="entry name" value="NADP-dependent oxidoreductase domain"/>
    <property type="match status" value="1"/>
</dbReference>
<evidence type="ECO:0000313" key="4">
    <source>
        <dbReference type="Proteomes" id="UP001590950"/>
    </source>
</evidence>
<organism evidence="3 4">
    <name type="scientific">Stereocaulon virgatum</name>
    <dbReference type="NCBI Taxonomy" id="373712"/>
    <lineage>
        <taxon>Eukaryota</taxon>
        <taxon>Fungi</taxon>
        <taxon>Dikarya</taxon>
        <taxon>Ascomycota</taxon>
        <taxon>Pezizomycotina</taxon>
        <taxon>Lecanoromycetes</taxon>
        <taxon>OSLEUM clade</taxon>
        <taxon>Lecanoromycetidae</taxon>
        <taxon>Lecanorales</taxon>
        <taxon>Lecanorineae</taxon>
        <taxon>Stereocaulaceae</taxon>
        <taxon>Stereocaulon</taxon>
    </lineage>
</organism>
<dbReference type="InterPro" id="IPR050791">
    <property type="entry name" value="Aldo-Keto_reductase"/>
</dbReference>
<name>A0ABR4A9H1_9LECA</name>
<dbReference type="EMBL" id="JBEFKJ010000014">
    <property type="protein sequence ID" value="KAL2042539.1"/>
    <property type="molecule type" value="Genomic_DNA"/>
</dbReference>
<dbReference type="CDD" id="cd19077">
    <property type="entry name" value="AKR_AKR8A1-2"/>
    <property type="match status" value="1"/>
</dbReference>
<feature type="domain" description="NADP-dependent oxidoreductase" evidence="2">
    <location>
        <begin position="12"/>
        <end position="309"/>
    </location>
</feature>
<reference evidence="3 4" key="1">
    <citation type="submission" date="2024-09" db="EMBL/GenBank/DDBJ databases">
        <title>Rethinking Asexuality: The Enigmatic Case of Functional Sexual Genes in Lepraria (Stereocaulaceae).</title>
        <authorList>
            <person name="Doellman M."/>
            <person name="Sun Y."/>
            <person name="Barcenas-Pena A."/>
            <person name="Lumbsch H.T."/>
            <person name="Grewe F."/>
        </authorList>
    </citation>
    <scope>NUCLEOTIDE SEQUENCE [LARGE SCALE GENOMIC DNA]</scope>
    <source>
        <strain evidence="3 4">Mercado 3170</strain>
    </source>
</reference>